<gene>
    <name evidence="2" type="ORF">EQG79_26560</name>
</gene>
<name>A0A4Q2UCS5_9BACT</name>
<proteinExistence type="predicted"/>
<feature type="region of interest" description="Disordered" evidence="1">
    <location>
        <begin position="35"/>
        <end position="60"/>
    </location>
</feature>
<organism evidence="2 3">
    <name type="scientific">Spirosoma sordidisoli</name>
    <dbReference type="NCBI Taxonomy" id="2502893"/>
    <lineage>
        <taxon>Bacteria</taxon>
        <taxon>Pseudomonadati</taxon>
        <taxon>Bacteroidota</taxon>
        <taxon>Cytophagia</taxon>
        <taxon>Cytophagales</taxon>
        <taxon>Cytophagaceae</taxon>
        <taxon>Spirosoma</taxon>
    </lineage>
</organism>
<keyword evidence="3" id="KW-1185">Reference proteome</keyword>
<feature type="compositionally biased region" description="Basic and acidic residues" evidence="1">
    <location>
        <begin position="190"/>
        <end position="202"/>
    </location>
</feature>
<protein>
    <submittedName>
        <fullName evidence="2">Uncharacterized protein</fullName>
    </submittedName>
</protein>
<dbReference type="AlphaFoldDB" id="A0A4Q2UCS5"/>
<dbReference type="EMBL" id="SBLB01000010">
    <property type="protein sequence ID" value="RYC66943.1"/>
    <property type="molecule type" value="Genomic_DNA"/>
</dbReference>
<feature type="region of interest" description="Disordered" evidence="1">
    <location>
        <begin position="143"/>
        <end position="202"/>
    </location>
</feature>
<evidence type="ECO:0000256" key="1">
    <source>
        <dbReference type="SAM" id="MobiDB-lite"/>
    </source>
</evidence>
<reference evidence="2 3" key="1">
    <citation type="submission" date="2019-01" db="EMBL/GenBank/DDBJ databases">
        <title>Spirosoma flava sp. nov., a propanil-degrading bacterium isolated from herbicide-contaminated soil.</title>
        <authorList>
            <person name="Zhang L."/>
            <person name="Jiang J.-D."/>
        </authorList>
    </citation>
    <scope>NUCLEOTIDE SEQUENCE [LARGE SCALE GENOMIC DNA]</scope>
    <source>
        <strain evidence="2 3">TY50</strain>
    </source>
</reference>
<accession>A0A4Q2UCS5</accession>
<evidence type="ECO:0000313" key="2">
    <source>
        <dbReference type="EMBL" id="RYC66943.1"/>
    </source>
</evidence>
<dbReference type="Proteomes" id="UP000290407">
    <property type="component" value="Unassembled WGS sequence"/>
</dbReference>
<dbReference type="RefSeq" id="WP_129605719.1">
    <property type="nucleotide sequence ID" value="NZ_SBLB01000010.1"/>
</dbReference>
<comment type="caution">
    <text evidence="2">The sequence shown here is derived from an EMBL/GenBank/DDBJ whole genome shotgun (WGS) entry which is preliminary data.</text>
</comment>
<sequence>MSKTDDNAPQLPEGYEHVEVRLNETLHKVEQIDNQLKNIPKERGPKPQYNPPHYVGGLVPGQRDKMRIALEEKQYQLKMDTLSKTEVDTSESMGQDGRVVRDTVREKLFPNPYRQMSLQDLEQERHTVKEIEQSQDYMDAKLVERAAQRNTMPQPDKPVTSKLDKSEMSARFSMSLAFTKATDKNGGPADKARGRDIEPDKN</sequence>
<evidence type="ECO:0000313" key="3">
    <source>
        <dbReference type="Proteomes" id="UP000290407"/>
    </source>
</evidence>